<dbReference type="RefSeq" id="WP_185103646.1">
    <property type="nucleotide sequence ID" value="NZ_BAAAXY010000063.1"/>
</dbReference>
<keyword evidence="1" id="KW-0732">Signal</keyword>
<dbReference type="Pfam" id="PF00561">
    <property type="entry name" value="Abhydrolase_1"/>
    <property type="match status" value="1"/>
</dbReference>
<feature type="domain" description="AB hydrolase-1" evidence="2">
    <location>
        <begin position="189"/>
        <end position="289"/>
    </location>
</feature>
<dbReference type="InterPro" id="IPR000073">
    <property type="entry name" value="AB_hydrolase_1"/>
</dbReference>
<evidence type="ECO:0000259" key="2">
    <source>
        <dbReference type="Pfam" id="PF00561"/>
    </source>
</evidence>
<accession>A0A7X0NTH8</accession>
<dbReference type="InterPro" id="IPR029058">
    <property type="entry name" value="AB_hydrolase_fold"/>
</dbReference>
<keyword evidence="5" id="KW-1185">Reference proteome</keyword>
<dbReference type="SUPFAM" id="SSF53474">
    <property type="entry name" value="alpha/beta-Hydrolases"/>
    <property type="match status" value="2"/>
</dbReference>
<reference evidence="4 5" key="1">
    <citation type="submission" date="2020-08" db="EMBL/GenBank/DDBJ databases">
        <title>Sequencing the genomes of 1000 actinobacteria strains.</title>
        <authorList>
            <person name="Klenk H.-P."/>
        </authorList>
    </citation>
    <scope>NUCLEOTIDE SEQUENCE [LARGE SCALE GENOMIC DNA]</scope>
    <source>
        <strain evidence="4 5">DSM 43768</strain>
    </source>
</reference>
<evidence type="ECO:0000256" key="1">
    <source>
        <dbReference type="SAM" id="SignalP"/>
    </source>
</evidence>
<dbReference type="Gene3D" id="3.40.50.1820">
    <property type="entry name" value="alpha/beta hydrolase"/>
    <property type="match status" value="1"/>
</dbReference>
<evidence type="ECO:0000259" key="3">
    <source>
        <dbReference type="Pfam" id="PF08386"/>
    </source>
</evidence>
<dbReference type="GO" id="GO:0003824">
    <property type="term" value="F:catalytic activity"/>
    <property type="evidence" value="ECO:0007669"/>
    <property type="project" value="UniProtKB-ARBA"/>
</dbReference>
<gene>
    <name evidence="4" type="ORF">HD593_004045</name>
</gene>
<proteinExistence type="predicted"/>
<protein>
    <submittedName>
        <fullName evidence="4">Pimeloyl-ACP methyl ester carboxylesterase</fullName>
    </submittedName>
</protein>
<organism evidence="4 5">
    <name type="scientific">Nonomuraea rubra</name>
    <dbReference type="NCBI Taxonomy" id="46180"/>
    <lineage>
        <taxon>Bacteria</taxon>
        <taxon>Bacillati</taxon>
        <taxon>Actinomycetota</taxon>
        <taxon>Actinomycetes</taxon>
        <taxon>Streptosporangiales</taxon>
        <taxon>Streptosporangiaceae</taxon>
        <taxon>Nonomuraea</taxon>
    </lineage>
</organism>
<sequence>MLGECAVRAAGVAMATLSGLVGLMGLGPAQAAAAPARGVQGPVPVEWRACTGEGVPSGMECGALDVPVDWSKPRGKQVRLELVRLPATEPARRIGSVLGIPGGPGANGIDDLKRAAPGLTELRRRFDLVGYRPRTTAWTTTAAEPCWKPGVALRDPRDPRDFEAMAAAMAEAFVACRESDTTGLFAHLDSLSVARDMEAVRRALGEERLSFMANSYGGVAAAAYMRLFPQRIRAMYVDGVVNQTEGWPMVNLVMRAGVERSLERFGAWCAATPACALHGEDAAEVWRELTRDADREPIPVTSEQYGAGELTGWHLRNLGFVPDPGPGHSRWLALAEWVDRARRGDGSGFADYVLGNTQVWAMPVMLAMSCGDGRHYTGWAQLQQYRRDIRKVAPSFPGAAFDQLGCIGWPEPVANRARPLEVRGLPPMLGAGSLEGDFTSTERFIRMVPGSVTVGYDGPGHALYLSGKKCPIAHATAYLTELKLPAAGTVCPAE</sequence>
<feature type="signal peptide" evidence="1">
    <location>
        <begin position="1"/>
        <end position="31"/>
    </location>
</feature>
<feature type="chain" id="PRO_5030518729" evidence="1">
    <location>
        <begin position="32"/>
        <end position="494"/>
    </location>
</feature>
<evidence type="ECO:0000313" key="5">
    <source>
        <dbReference type="Proteomes" id="UP000565579"/>
    </source>
</evidence>
<name>A0A7X0NTH8_9ACTN</name>
<evidence type="ECO:0000313" key="4">
    <source>
        <dbReference type="EMBL" id="MBB6549250.1"/>
    </source>
</evidence>
<dbReference type="Proteomes" id="UP000565579">
    <property type="component" value="Unassembled WGS sequence"/>
</dbReference>
<dbReference type="InterPro" id="IPR013595">
    <property type="entry name" value="Pept_S33_TAP-like_C"/>
</dbReference>
<comment type="caution">
    <text evidence="4">The sequence shown here is derived from an EMBL/GenBank/DDBJ whole genome shotgun (WGS) entry which is preliminary data.</text>
</comment>
<feature type="domain" description="Peptidase S33 tripeptidyl aminopeptidase-like C-terminal" evidence="3">
    <location>
        <begin position="403"/>
        <end position="491"/>
    </location>
</feature>
<dbReference type="AlphaFoldDB" id="A0A7X0NTH8"/>
<dbReference type="EMBL" id="JACHMI010000001">
    <property type="protein sequence ID" value="MBB6549250.1"/>
    <property type="molecule type" value="Genomic_DNA"/>
</dbReference>
<dbReference type="Pfam" id="PF08386">
    <property type="entry name" value="Abhydrolase_4"/>
    <property type="match status" value="1"/>
</dbReference>